<organism evidence="1 2">
    <name type="scientific">Catharanthus roseus</name>
    <name type="common">Madagascar periwinkle</name>
    <name type="synonym">Vinca rosea</name>
    <dbReference type="NCBI Taxonomy" id="4058"/>
    <lineage>
        <taxon>Eukaryota</taxon>
        <taxon>Viridiplantae</taxon>
        <taxon>Streptophyta</taxon>
        <taxon>Embryophyta</taxon>
        <taxon>Tracheophyta</taxon>
        <taxon>Spermatophyta</taxon>
        <taxon>Magnoliopsida</taxon>
        <taxon>eudicotyledons</taxon>
        <taxon>Gunneridae</taxon>
        <taxon>Pentapetalae</taxon>
        <taxon>asterids</taxon>
        <taxon>lamiids</taxon>
        <taxon>Gentianales</taxon>
        <taxon>Apocynaceae</taxon>
        <taxon>Rauvolfioideae</taxon>
        <taxon>Vinceae</taxon>
        <taxon>Catharanthinae</taxon>
        <taxon>Catharanthus</taxon>
    </lineage>
</organism>
<dbReference type="EMBL" id="CM044706">
    <property type="protein sequence ID" value="KAI5658133.1"/>
    <property type="molecule type" value="Genomic_DNA"/>
</dbReference>
<sequence>MAGLTPSMTPVCFGVQAGIEYGMPEFVPMTPFKVSDPVRRAYHVVDIPDSDSETVNGPVGTEMDIEKDPSEPTTKMDTTEWIKNLRLWGHIFPASCLSLELRFQEAENQIAALQAELAKTNRHFHLSRQARQLETARVNRLATKVAQIRGTLEVQQRGPHSPDHETETMPESSLHGQRNTASHEIIGNFMAKMTELLEATLANQRGDGYRILAMTRL</sequence>
<comment type="caution">
    <text evidence="1">The sequence shown here is derived from an EMBL/GenBank/DDBJ whole genome shotgun (WGS) entry which is preliminary data.</text>
</comment>
<protein>
    <submittedName>
        <fullName evidence="1">Uncharacterized protein</fullName>
    </submittedName>
</protein>
<evidence type="ECO:0000313" key="1">
    <source>
        <dbReference type="EMBL" id="KAI5658133.1"/>
    </source>
</evidence>
<reference evidence="2" key="1">
    <citation type="journal article" date="2023" name="Nat. Plants">
        <title>Single-cell RNA sequencing provides a high-resolution roadmap for understanding the multicellular compartmentation of specialized metabolism.</title>
        <authorList>
            <person name="Sun S."/>
            <person name="Shen X."/>
            <person name="Li Y."/>
            <person name="Li Y."/>
            <person name="Wang S."/>
            <person name="Li R."/>
            <person name="Zhang H."/>
            <person name="Shen G."/>
            <person name="Guo B."/>
            <person name="Wei J."/>
            <person name="Xu J."/>
            <person name="St-Pierre B."/>
            <person name="Chen S."/>
            <person name="Sun C."/>
        </authorList>
    </citation>
    <scope>NUCLEOTIDE SEQUENCE [LARGE SCALE GENOMIC DNA]</scope>
</reference>
<dbReference type="Proteomes" id="UP001060085">
    <property type="component" value="Linkage Group LG06"/>
</dbReference>
<gene>
    <name evidence="1" type="ORF">M9H77_26926</name>
</gene>
<evidence type="ECO:0000313" key="2">
    <source>
        <dbReference type="Proteomes" id="UP001060085"/>
    </source>
</evidence>
<proteinExistence type="predicted"/>
<keyword evidence="2" id="KW-1185">Reference proteome</keyword>
<name>A0ACC0AFA5_CATRO</name>
<accession>A0ACC0AFA5</accession>